<dbReference type="RefSeq" id="WP_060295856.1">
    <property type="nucleotide sequence ID" value="NZ_JADKRM010000024.1"/>
</dbReference>
<reference evidence="4 5" key="1">
    <citation type="submission" date="2015-11" db="EMBL/GenBank/DDBJ databases">
        <title>Expanding the genomic diversity of Burkholderia species for the development of highly accurate diagnostics.</title>
        <authorList>
            <person name="Sahl J."/>
            <person name="Keim P."/>
            <person name="Wagner D."/>
        </authorList>
    </citation>
    <scope>NUCLEOTIDE SEQUENCE [LARGE SCALE GENOMIC DNA]</scope>
    <source>
        <strain evidence="4 5">MSMB574WGS</strain>
    </source>
</reference>
<evidence type="ECO:0000259" key="3">
    <source>
        <dbReference type="SMART" id="SM00062"/>
    </source>
</evidence>
<organism evidence="4 5">
    <name type="scientific">Burkholderia pseudomultivorans</name>
    <dbReference type="NCBI Taxonomy" id="1207504"/>
    <lineage>
        <taxon>Bacteria</taxon>
        <taxon>Pseudomonadati</taxon>
        <taxon>Pseudomonadota</taxon>
        <taxon>Betaproteobacteria</taxon>
        <taxon>Burkholderiales</taxon>
        <taxon>Burkholderiaceae</taxon>
        <taxon>Burkholderia</taxon>
        <taxon>Burkholderia cepacia complex</taxon>
    </lineage>
</organism>
<dbReference type="EMBL" id="LPJX01000003">
    <property type="protein sequence ID" value="KWF72040.1"/>
    <property type="molecule type" value="Genomic_DNA"/>
</dbReference>
<proteinExistence type="predicted"/>
<dbReference type="AlphaFoldDB" id="A0A132F7K3"/>
<gene>
    <name evidence="4" type="ORF">WT57_06970</name>
</gene>
<dbReference type="CDD" id="cd01004">
    <property type="entry name" value="PBP2_MidA_like"/>
    <property type="match status" value="1"/>
</dbReference>
<comment type="caution">
    <text evidence="4">The sequence shown here is derived from an EMBL/GenBank/DDBJ whole genome shotgun (WGS) entry which is preliminary data.</text>
</comment>
<dbReference type="SMART" id="SM00062">
    <property type="entry name" value="PBPb"/>
    <property type="match status" value="1"/>
</dbReference>
<dbReference type="PANTHER" id="PTHR35936:SF17">
    <property type="entry name" value="ARGININE-BINDING EXTRACELLULAR PROTEIN ARTP"/>
    <property type="match status" value="1"/>
</dbReference>
<dbReference type="Gene3D" id="3.40.190.10">
    <property type="entry name" value="Periplasmic binding protein-like II"/>
    <property type="match status" value="2"/>
</dbReference>
<dbReference type="Proteomes" id="UP000061512">
    <property type="component" value="Unassembled WGS sequence"/>
</dbReference>
<dbReference type="Pfam" id="PF00497">
    <property type="entry name" value="SBP_bac_3"/>
    <property type="match status" value="1"/>
</dbReference>
<dbReference type="InterPro" id="IPR001638">
    <property type="entry name" value="Solute-binding_3/MltF_N"/>
</dbReference>
<evidence type="ECO:0000313" key="4">
    <source>
        <dbReference type="EMBL" id="KWF72040.1"/>
    </source>
</evidence>
<evidence type="ECO:0000313" key="5">
    <source>
        <dbReference type="Proteomes" id="UP000061512"/>
    </source>
</evidence>
<feature type="domain" description="Solute-binding protein family 3/N-terminal" evidence="3">
    <location>
        <begin position="41"/>
        <end position="269"/>
    </location>
</feature>
<name>A0A132F7K3_9BURK</name>
<protein>
    <submittedName>
        <fullName evidence="4">ABC transporter substrate-binding protein</fullName>
    </submittedName>
</protein>
<keyword evidence="1 2" id="KW-0732">Signal</keyword>
<sequence>MSGKPSTRFRAFSRLGIAVLLHACVAPAAQAADLGVMKGGTLTYCSSMDAPPLSFYDESQQPQGFSVDIAQEVAKSLGNLKVEWRVMSFSGLIPALQARQCDLVIGQLFDKPERRQVIDIIDYMYSSQSIMVPRGNPRHVKSLDDLSGLKVAVINGSTIRALLEKENARLSAAGKPPMNIVVYGQDTDAFQAFRLQQVDAYGTTAESAAHFRQVTGNMFEEAVPSFNRIATGIGARKDEPLSKAVAKVVADLVKSDRYTRLIGKWKLENDRY</sequence>
<accession>A0A132F7K3</accession>
<dbReference type="PANTHER" id="PTHR35936">
    <property type="entry name" value="MEMBRANE-BOUND LYTIC MUREIN TRANSGLYCOSYLASE F"/>
    <property type="match status" value="1"/>
</dbReference>
<evidence type="ECO:0000256" key="1">
    <source>
        <dbReference type="ARBA" id="ARBA00022729"/>
    </source>
</evidence>
<feature type="signal peptide" evidence="2">
    <location>
        <begin position="1"/>
        <end position="31"/>
    </location>
</feature>
<dbReference type="SUPFAM" id="SSF53850">
    <property type="entry name" value="Periplasmic binding protein-like II"/>
    <property type="match status" value="1"/>
</dbReference>
<evidence type="ECO:0000256" key="2">
    <source>
        <dbReference type="SAM" id="SignalP"/>
    </source>
</evidence>
<feature type="chain" id="PRO_5007291422" evidence="2">
    <location>
        <begin position="32"/>
        <end position="272"/>
    </location>
</feature>